<reference evidence="1 2" key="1">
    <citation type="submission" date="2017-12" db="EMBL/GenBank/DDBJ databases">
        <title>High-resolution comparative analysis of great ape genomes.</title>
        <authorList>
            <person name="Pollen A."/>
            <person name="Hastie A."/>
            <person name="Hormozdiari F."/>
            <person name="Dougherty M."/>
            <person name="Liu R."/>
            <person name="Chaisson M."/>
            <person name="Hoppe E."/>
            <person name="Hill C."/>
            <person name="Pang A."/>
            <person name="Hillier L."/>
            <person name="Baker C."/>
            <person name="Armstrong J."/>
            <person name="Shendure J."/>
            <person name="Paten B."/>
            <person name="Wilson R."/>
            <person name="Chao H."/>
            <person name="Schneider V."/>
            <person name="Ventura M."/>
            <person name="Kronenberg Z."/>
            <person name="Murali S."/>
            <person name="Gordon D."/>
            <person name="Cantsilieris S."/>
            <person name="Munson K."/>
            <person name="Nelson B."/>
            <person name="Raja A."/>
            <person name="Underwood J."/>
            <person name="Diekhans M."/>
            <person name="Fiddes I."/>
            <person name="Haussler D."/>
            <person name="Eichler E."/>
        </authorList>
    </citation>
    <scope>NUCLEOTIDE SEQUENCE [LARGE SCALE GENOMIC DNA]</scope>
    <source>
        <strain evidence="1">Yerkes chimp pedigree #C0471</strain>
    </source>
</reference>
<evidence type="ECO:0000313" key="1">
    <source>
        <dbReference type="EMBL" id="PNI81255.1"/>
    </source>
</evidence>
<gene>
    <name evidence="1" type="ORF">CK820_G0005364</name>
</gene>
<dbReference type="Proteomes" id="UP000236370">
    <property type="component" value="Unassembled WGS sequence"/>
</dbReference>
<evidence type="ECO:0000313" key="2">
    <source>
        <dbReference type="Proteomes" id="UP000236370"/>
    </source>
</evidence>
<proteinExistence type="predicted"/>
<protein>
    <submittedName>
        <fullName evidence="1">ZNF620 isoform 4</fullName>
    </submittedName>
</protein>
<name>A0A2J8PB62_PANTR</name>
<organism evidence="1 2">
    <name type="scientific">Pan troglodytes</name>
    <name type="common">Chimpanzee</name>
    <dbReference type="NCBI Taxonomy" id="9598"/>
    <lineage>
        <taxon>Eukaryota</taxon>
        <taxon>Metazoa</taxon>
        <taxon>Chordata</taxon>
        <taxon>Craniata</taxon>
        <taxon>Vertebrata</taxon>
        <taxon>Euteleostomi</taxon>
        <taxon>Mammalia</taxon>
        <taxon>Eutheria</taxon>
        <taxon>Euarchontoglires</taxon>
        <taxon>Primates</taxon>
        <taxon>Haplorrhini</taxon>
        <taxon>Catarrhini</taxon>
        <taxon>Hominidae</taxon>
        <taxon>Pan</taxon>
    </lineage>
</organism>
<dbReference type="EMBL" id="NBAG03000218">
    <property type="protein sequence ID" value="PNI81255.1"/>
    <property type="molecule type" value="Genomic_DNA"/>
</dbReference>
<sequence length="44" mass="4889">MFQTAWRQRQSYSVSQAECSGAITAHCSLHLPGLSDPPKELRLS</sequence>
<dbReference type="AlphaFoldDB" id="A0A2J8PB62"/>
<comment type="caution">
    <text evidence="1">The sequence shown here is derived from an EMBL/GenBank/DDBJ whole genome shotgun (WGS) entry which is preliminary data.</text>
</comment>
<accession>A0A2J8PB62</accession>